<sequence length="159" mass="17832">MISLATSDLFMRNMTQVKREKSSTITRAYFFFPRDFTADGSQRSIYRSERGSVIFGSITVGCFCFVCLPCSQAEQRVSLSKLSAGIPRTRSIATNLLIALKFKCANLWCHNQLIFELALDNKQNEGPPVIDFRSKGNIDPFLFDLSSTSFVVSLVIILP</sequence>
<keyword evidence="2" id="KW-1185">Reference proteome</keyword>
<reference evidence="1 2" key="2">
    <citation type="journal article" date="2022" name="Mol. Ecol. Resour.">
        <title>The genomes of chicory, endive, great burdock and yacon provide insights into Asteraceae paleo-polyploidization history and plant inulin production.</title>
        <authorList>
            <person name="Fan W."/>
            <person name="Wang S."/>
            <person name="Wang H."/>
            <person name="Wang A."/>
            <person name="Jiang F."/>
            <person name="Liu H."/>
            <person name="Zhao H."/>
            <person name="Xu D."/>
            <person name="Zhang Y."/>
        </authorList>
    </citation>
    <scope>NUCLEOTIDE SEQUENCE [LARGE SCALE GENOMIC DNA]</scope>
    <source>
        <strain evidence="2">cv. Punajuju</strain>
        <tissue evidence="1">Leaves</tissue>
    </source>
</reference>
<dbReference type="Proteomes" id="UP001055811">
    <property type="component" value="Linkage Group LG06"/>
</dbReference>
<evidence type="ECO:0000313" key="1">
    <source>
        <dbReference type="EMBL" id="KAI3724064.1"/>
    </source>
</evidence>
<name>A0ACB9BQ13_CICIN</name>
<gene>
    <name evidence="1" type="ORF">L2E82_35829</name>
</gene>
<organism evidence="1 2">
    <name type="scientific">Cichorium intybus</name>
    <name type="common">Chicory</name>
    <dbReference type="NCBI Taxonomy" id="13427"/>
    <lineage>
        <taxon>Eukaryota</taxon>
        <taxon>Viridiplantae</taxon>
        <taxon>Streptophyta</taxon>
        <taxon>Embryophyta</taxon>
        <taxon>Tracheophyta</taxon>
        <taxon>Spermatophyta</taxon>
        <taxon>Magnoliopsida</taxon>
        <taxon>eudicotyledons</taxon>
        <taxon>Gunneridae</taxon>
        <taxon>Pentapetalae</taxon>
        <taxon>asterids</taxon>
        <taxon>campanulids</taxon>
        <taxon>Asterales</taxon>
        <taxon>Asteraceae</taxon>
        <taxon>Cichorioideae</taxon>
        <taxon>Cichorieae</taxon>
        <taxon>Cichoriinae</taxon>
        <taxon>Cichorium</taxon>
    </lineage>
</organism>
<reference evidence="2" key="1">
    <citation type="journal article" date="2022" name="Mol. Ecol. Resour.">
        <title>The genomes of chicory, endive, great burdock and yacon provide insights into Asteraceae palaeo-polyploidization history and plant inulin production.</title>
        <authorList>
            <person name="Fan W."/>
            <person name="Wang S."/>
            <person name="Wang H."/>
            <person name="Wang A."/>
            <person name="Jiang F."/>
            <person name="Liu H."/>
            <person name="Zhao H."/>
            <person name="Xu D."/>
            <person name="Zhang Y."/>
        </authorList>
    </citation>
    <scope>NUCLEOTIDE SEQUENCE [LARGE SCALE GENOMIC DNA]</scope>
    <source>
        <strain evidence="2">cv. Punajuju</strain>
    </source>
</reference>
<dbReference type="EMBL" id="CM042014">
    <property type="protein sequence ID" value="KAI3724064.1"/>
    <property type="molecule type" value="Genomic_DNA"/>
</dbReference>
<accession>A0ACB9BQ13</accession>
<proteinExistence type="predicted"/>
<evidence type="ECO:0000313" key="2">
    <source>
        <dbReference type="Proteomes" id="UP001055811"/>
    </source>
</evidence>
<protein>
    <submittedName>
        <fullName evidence="1">Uncharacterized protein</fullName>
    </submittedName>
</protein>
<comment type="caution">
    <text evidence="1">The sequence shown here is derived from an EMBL/GenBank/DDBJ whole genome shotgun (WGS) entry which is preliminary data.</text>
</comment>